<feature type="compositionally biased region" description="Basic and acidic residues" evidence="1">
    <location>
        <begin position="600"/>
        <end position="615"/>
    </location>
</feature>
<gene>
    <name evidence="3" type="ORF">HY29_05850</name>
</gene>
<protein>
    <recommendedName>
        <fullName evidence="5">NADH dehydrogenase subunit E</fullName>
    </recommendedName>
</protein>
<accession>A0A062TZB8</accession>
<keyword evidence="4" id="KW-1185">Reference proteome</keyword>
<feature type="transmembrane region" description="Helical" evidence="2">
    <location>
        <begin position="6"/>
        <end position="27"/>
    </location>
</feature>
<organism evidence="3 4">
    <name type="scientific">Hyphomonas beringensis</name>
    <dbReference type="NCBI Taxonomy" id="1280946"/>
    <lineage>
        <taxon>Bacteria</taxon>
        <taxon>Pseudomonadati</taxon>
        <taxon>Pseudomonadota</taxon>
        <taxon>Alphaproteobacteria</taxon>
        <taxon>Hyphomonadales</taxon>
        <taxon>Hyphomonadaceae</taxon>
        <taxon>Hyphomonas</taxon>
    </lineage>
</organism>
<keyword evidence="2" id="KW-1133">Transmembrane helix</keyword>
<dbReference type="AlphaFoldDB" id="A0A062TZB8"/>
<name>A0A062TZB8_9PROT</name>
<dbReference type="eggNOG" id="COG3743">
    <property type="taxonomic scope" value="Bacteria"/>
</dbReference>
<proteinExistence type="predicted"/>
<keyword evidence="2" id="KW-0812">Transmembrane</keyword>
<comment type="caution">
    <text evidence="3">The sequence shown here is derived from an EMBL/GenBank/DDBJ whole genome shotgun (WGS) entry which is preliminary data.</text>
</comment>
<sequence length="615" mass="67722">MWYLLIQILVLMIFAAVAGALLAYWWMKNRYEDVTESYEDMLERSAHDALPPPATRADLQAFVSGLEARLEARLEGLPALVTREELDTGLRGIGAQIASIPQPEMPEQPDLTPITAHLETVTHRLDGITGNVEGMRTHLTADGEESAFTPLIGRLSQIEDAVGQLKNTELNSVEGHLESLEARISRIEDGVNLLMSVEIPKPPEMPEIPEVDLGPVHSALASIQLAIESIDVPITDLDPIRQDFGQMEARLAEFAEGLDAQRKADNESMTIRLQTLSSSLASLRVPDVDGLRERLSKLENVITALSEQKSDLGPITETLREIDKQMRNPSDDMRKMSTRLADLEGGTAAVHAKLVLLESTVSGMRPEPVDLSPVQTRISQVEAALSSLRVELQSLPDNAPLERRIAGLQESVLSLREPDLSGLTNSLRKMESRMNLGAVEDRLNAIEYALSSLTHFVRTRPDPVDYSFRTPAPMPAYEDQSGPTFTLPVKTPASPPPPPPPPPAKQPAPEAVSGDPVQAAMRPDDKANLLVEAAFGEGDDLELINGVGPMLCELLNDVGVYYFWQVAEWGEDEIEWVDGKLEHFKGRIERDDWVGQAKQLAERPDVAKRPRPHSD</sequence>
<dbReference type="PATRIC" id="fig|1280946.3.peg.3266"/>
<evidence type="ECO:0000256" key="2">
    <source>
        <dbReference type="SAM" id="Phobius"/>
    </source>
</evidence>
<dbReference type="RefSeq" id="WP_155838394.1">
    <property type="nucleotide sequence ID" value="NZ_AWFF01000087.1"/>
</dbReference>
<reference evidence="3 4" key="1">
    <citation type="journal article" date="2014" name="Antonie Van Leeuwenhoek">
        <title>Hyphomonas beringensis sp. nov. and Hyphomonas chukchiensis sp. nov., isolated from surface seawater of the Bering Sea and Chukchi Sea.</title>
        <authorList>
            <person name="Li C."/>
            <person name="Lai Q."/>
            <person name="Li G."/>
            <person name="Dong C."/>
            <person name="Wang J."/>
            <person name="Liao Y."/>
            <person name="Shao Z."/>
        </authorList>
    </citation>
    <scope>NUCLEOTIDE SEQUENCE [LARGE SCALE GENOMIC DNA]</scope>
    <source>
        <strain evidence="3 4">25B14_1</strain>
    </source>
</reference>
<evidence type="ECO:0000313" key="3">
    <source>
        <dbReference type="EMBL" id="KCZ51387.1"/>
    </source>
</evidence>
<feature type="region of interest" description="Disordered" evidence="1">
    <location>
        <begin position="469"/>
        <end position="519"/>
    </location>
</feature>
<dbReference type="EMBL" id="AWFF01000087">
    <property type="protein sequence ID" value="KCZ51387.1"/>
    <property type="molecule type" value="Genomic_DNA"/>
</dbReference>
<dbReference type="OrthoDB" id="9807941at2"/>
<evidence type="ECO:0000256" key="1">
    <source>
        <dbReference type="SAM" id="MobiDB-lite"/>
    </source>
</evidence>
<dbReference type="Proteomes" id="UP000027037">
    <property type="component" value="Unassembled WGS sequence"/>
</dbReference>
<evidence type="ECO:0000313" key="4">
    <source>
        <dbReference type="Proteomes" id="UP000027037"/>
    </source>
</evidence>
<dbReference type="STRING" id="1280946.HY29_05850"/>
<evidence type="ECO:0008006" key="5">
    <source>
        <dbReference type="Google" id="ProtNLM"/>
    </source>
</evidence>
<feature type="region of interest" description="Disordered" evidence="1">
    <location>
        <begin position="594"/>
        <end position="615"/>
    </location>
</feature>
<feature type="compositionally biased region" description="Pro residues" evidence="1">
    <location>
        <begin position="493"/>
        <end position="506"/>
    </location>
</feature>
<keyword evidence="2" id="KW-0472">Membrane</keyword>